<evidence type="ECO:0000313" key="1">
    <source>
        <dbReference type="EMBL" id="GAI63211.1"/>
    </source>
</evidence>
<sequence>MTVVEREKIDQVLEELGKSFSGMIDFSTAAEIGKMLGVE</sequence>
<dbReference type="AlphaFoldDB" id="X1R865"/>
<name>X1R865_9ZZZZ</name>
<dbReference type="Gene3D" id="3.40.50.10610">
    <property type="entry name" value="ABC-type transport auxiliary lipoprotein component"/>
    <property type="match status" value="1"/>
</dbReference>
<feature type="non-terminal residue" evidence="1">
    <location>
        <position position="39"/>
    </location>
</feature>
<gene>
    <name evidence="1" type="ORF">S12H4_05303</name>
</gene>
<dbReference type="EMBL" id="BARW01001734">
    <property type="protein sequence ID" value="GAI63211.1"/>
    <property type="molecule type" value="Genomic_DNA"/>
</dbReference>
<accession>X1R865</accession>
<comment type="caution">
    <text evidence="1">The sequence shown here is derived from an EMBL/GenBank/DDBJ whole genome shotgun (WGS) entry which is preliminary data.</text>
</comment>
<reference evidence="1" key="1">
    <citation type="journal article" date="2014" name="Front. Microbiol.">
        <title>High frequency of phylogenetically diverse reductive dehalogenase-homologous genes in deep subseafloor sedimentary metagenomes.</title>
        <authorList>
            <person name="Kawai M."/>
            <person name="Futagami T."/>
            <person name="Toyoda A."/>
            <person name="Takaki Y."/>
            <person name="Nishi S."/>
            <person name="Hori S."/>
            <person name="Arai W."/>
            <person name="Tsubouchi T."/>
            <person name="Morono Y."/>
            <person name="Uchiyama I."/>
            <person name="Ito T."/>
            <person name="Fujiyama A."/>
            <person name="Inagaki F."/>
            <person name="Takami H."/>
        </authorList>
    </citation>
    <scope>NUCLEOTIDE SEQUENCE</scope>
    <source>
        <strain evidence="1">Expedition CK06-06</strain>
    </source>
</reference>
<organism evidence="1">
    <name type="scientific">marine sediment metagenome</name>
    <dbReference type="NCBI Taxonomy" id="412755"/>
    <lineage>
        <taxon>unclassified sequences</taxon>
        <taxon>metagenomes</taxon>
        <taxon>ecological metagenomes</taxon>
    </lineage>
</organism>
<proteinExistence type="predicted"/>
<protein>
    <submittedName>
        <fullName evidence="1">Uncharacterized protein</fullName>
    </submittedName>
</protein>